<keyword evidence="3" id="KW-1185">Reference proteome</keyword>
<dbReference type="EMBL" id="JBHSFO010000005">
    <property type="protein sequence ID" value="MFC4604526.1"/>
    <property type="molecule type" value="Genomic_DNA"/>
</dbReference>
<evidence type="ECO:0000313" key="3">
    <source>
        <dbReference type="Proteomes" id="UP001595914"/>
    </source>
</evidence>
<organism evidence="2 3">
    <name type="scientific">Rhodococcus kronopolitis</name>
    <dbReference type="NCBI Taxonomy" id="1460226"/>
    <lineage>
        <taxon>Bacteria</taxon>
        <taxon>Bacillati</taxon>
        <taxon>Actinomycetota</taxon>
        <taxon>Actinomycetes</taxon>
        <taxon>Mycobacteriales</taxon>
        <taxon>Nocardiaceae</taxon>
        <taxon>Rhodococcus</taxon>
    </lineage>
</organism>
<name>A0ABV9FR57_9NOCA</name>
<feature type="region of interest" description="Disordered" evidence="1">
    <location>
        <begin position="144"/>
        <end position="173"/>
    </location>
</feature>
<evidence type="ECO:0008006" key="4">
    <source>
        <dbReference type="Google" id="ProtNLM"/>
    </source>
</evidence>
<reference evidence="3" key="1">
    <citation type="journal article" date="2019" name="Int. J. Syst. Evol. Microbiol.">
        <title>The Global Catalogue of Microorganisms (GCM) 10K type strain sequencing project: providing services to taxonomists for standard genome sequencing and annotation.</title>
        <authorList>
            <consortium name="The Broad Institute Genomics Platform"/>
            <consortium name="The Broad Institute Genome Sequencing Center for Infectious Disease"/>
            <person name="Wu L."/>
            <person name="Ma J."/>
        </authorList>
    </citation>
    <scope>NUCLEOTIDE SEQUENCE [LARGE SCALE GENOMIC DNA]</scope>
    <source>
        <strain evidence="3">CCUG 54520</strain>
    </source>
</reference>
<comment type="caution">
    <text evidence="2">The sequence shown here is derived from an EMBL/GenBank/DDBJ whole genome shotgun (WGS) entry which is preliminary data.</text>
</comment>
<dbReference type="RefSeq" id="WP_378417404.1">
    <property type="nucleotide sequence ID" value="NZ_JBHSFO010000005.1"/>
</dbReference>
<sequence length="173" mass="18897">MTKPDRRTAVQAIWSAPSVNEAATGLCRGAARPSVYQPLVPGIRRPVTYRRQRRLRGRVMEAQDSRIRLLFIGHSSTMSDIWSWAAAQGYETVDTVDSDTSYAIATDDVLDGRCSPTDADLLAAAEDAEVPILNARHARDLVKATPPTCPQRLPRPTGMSARPEGLQSVERAG</sequence>
<evidence type="ECO:0000313" key="2">
    <source>
        <dbReference type="EMBL" id="MFC4604526.1"/>
    </source>
</evidence>
<dbReference type="Proteomes" id="UP001595914">
    <property type="component" value="Unassembled WGS sequence"/>
</dbReference>
<evidence type="ECO:0000256" key="1">
    <source>
        <dbReference type="SAM" id="MobiDB-lite"/>
    </source>
</evidence>
<proteinExistence type="predicted"/>
<protein>
    <recommendedName>
        <fullName evidence="4">DUF5615 domain-containing protein</fullName>
    </recommendedName>
</protein>
<gene>
    <name evidence="2" type="ORF">ACFO6S_12590</name>
</gene>
<accession>A0ABV9FR57</accession>